<dbReference type="EMBL" id="LJJB01000007">
    <property type="protein sequence ID" value="KQL49678.1"/>
    <property type="molecule type" value="Genomic_DNA"/>
</dbReference>
<comment type="caution">
    <text evidence="3">The sequence shown here is derived from an EMBL/GenBank/DDBJ whole genome shotgun (WGS) entry which is preliminary data.</text>
</comment>
<feature type="domain" description="Methylmalonyl-CoA mutase alpha/beta chain catalytic" evidence="2">
    <location>
        <begin position="21"/>
        <end position="535"/>
    </location>
</feature>
<dbReference type="NCBIfam" id="TIGR00641">
    <property type="entry name" value="acid_CoA_mut_N"/>
    <property type="match status" value="1"/>
</dbReference>
<dbReference type="SUPFAM" id="SSF51703">
    <property type="entry name" value="Cobalamin (vitamin B12)-dependent enzymes"/>
    <property type="match status" value="1"/>
</dbReference>
<gene>
    <name evidence="3" type="ORF">AN963_08120</name>
</gene>
<keyword evidence="1" id="KW-0413">Isomerase</keyword>
<name>A0ABR5NDQ9_BRECH</name>
<dbReference type="PANTHER" id="PTHR48101:SF1">
    <property type="entry name" value="METHYLMALONYL-COA MUTASE, LARGE SUBUNIT"/>
    <property type="match status" value="1"/>
</dbReference>
<sequence>MSKHSNQNPVDNEQHRLEFATESGIPIQPYYTSLSIDQDDPAKLGQPGEYPFTRGIHPNMYRSRTWTFRQLAGFATAKDTNHRFRLLLEQGATGINCVFDFPTNRGYDSSHPFAEGDVGQGGVAIDTLEDMMTLFDGIPLNQTSVSLVLSHPVAAGVIFAMFLAAAERKGYSYHDLQGTLQNDFMMETVILTAPNTLHPSFSFKLSMDVVEYCTKHVPKWNPISFTGYNYREAGANAVQEAALLIANALETSNEMIRRGCEIDQFAPRLSAFFSSDNDFFEEIAKFRAARRIYARLFQERFQPNNLRSSMLRFHVQTSGSALTAQQPINNVIRSSYHALAAVLGGAQSLHVSAYDEAICIPTEASAITALRTQQILLLETGVTKTADPLGGSYYIESLTNAIEEKMEKYLLQIEELGGLVKAVEQGWVHNELIQTAYERERAITQGKCKVVGVNCYTESAPIEIGTFKVPETLSRQTANIEKNSHSRNQTNVNHAIAELRDAVQNNLNTIPFLIEAVKVGATVGECSNVFRELHGGWHQPLF</sequence>
<evidence type="ECO:0000259" key="2">
    <source>
        <dbReference type="Pfam" id="PF01642"/>
    </source>
</evidence>
<proteinExistence type="predicted"/>
<dbReference type="Gene3D" id="3.20.20.240">
    <property type="entry name" value="Methylmalonyl-CoA mutase"/>
    <property type="match status" value="1"/>
</dbReference>
<keyword evidence="4" id="KW-1185">Reference proteome</keyword>
<evidence type="ECO:0000313" key="4">
    <source>
        <dbReference type="Proteomes" id="UP000051063"/>
    </source>
</evidence>
<reference evidence="3 4" key="1">
    <citation type="submission" date="2015-09" db="EMBL/GenBank/DDBJ databases">
        <title>Genome sequencing project for genomic taxonomy and phylogenomics of Bacillus-like bacteria.</title>
        <authorList>
            <person name="Liu B."/>
            <person name="Wang J."/>
            <person name="Zhu Y."/>
            <person name="Liu G."/>
            <person name="Chen Q."/>
            <person name="Chen Z."/>
            <person name="Lan J."/>
            <person name="Che J."/>
            <person name="Ge C."/>
            <person name="Shi H."/>
            <person name="Pan Z."/>
            <person name="Liu X."/>
        </authorList>
    </citation>
    <scope>NUCLEOTIDE SEQUENCE [LARGE SCALE GENOMIC DNA]</scope>
    <source>
        <strain evidence="3 4">DSM 8552</strain>
    </source>
</reference>
<dbReference type="RefSeq" id="WP_055743990.1">
    <property type="nucleotide sequence ID" value="NZ_LJJB01000007.1"/>
</dbReference>
<protein>
    <recommendedName>
        <fullName evidence="2">Methylmalonyl-CoA mutase alpha/beta chain catalytic domain-containing protein</fullName>
    </recommendedName>
</protein>
<accession>A0ABR5NDQ9</accession>
<organism evidence="3 4">
    <name type="scientific">Brevibacillus choshinensis</name>
    <dbReference type="NCBI Taxonomy" id="54911"/>
    <lineage>
        <taxon>Bacteria</taxon>
        <taxon>Bacillati</taxon>
        <taxon>Bacillota</taxon>
        <taxon>Bacilli</taxon>
        <taxon>Bacillales</taxon>
        <taxon>Paenibacillaceae</taxon>
        <taxon>Brevibacillus</taxon>
    </lineage>
</organism>
<dbReference type="InterPro" id="IPR016176">
    <property type="entry name" value="Cbl-dep_enz_cat"/>
</dbReference>
<evidence type="ECO:0000256" key="1">
    <source>
        <dbReference type="ARBA" id="ARBA00023235"/>
    </source>
</evidence>
<dbReference type="PANTHER" id="PTHR48101">
    <property type="entry name" value="METHYLMALONYL-COA MUTASE, MITOCHONDRIAL-RELATED"/>
    <property type="match status" value="1"/>
</dbReference>
<dbReference type="Proteomes" id="UP000051063">
    <property type="component" value="Unassembled WGS sequence"/>
</dbReference>
<dbReference type="Pfam" id="PF01642">
    <property type="entry name" value="MM_CoA_mutase"/>
    <property type="match status" value="1"/>
</dbReference>
<evidence type="ECO:0000313" key="3">
    <source>
        <dbReference type="EMBL" id="KQL49678.1"/>
    </source>
</evidence>
<dbReference type="InterPro" id="IPR006098">
    <property type="entry name" value="MMCoA_mutase_a_cat"/>
</dbReference>
<dbReference type="InterPro" id="IPR006099">
    <property type="entry name" value="MeMalonylCoA_mutase_a/b_cat"/>
</dbReference>